<name>A0A8J3A6S2_9ACTN</name>
<dbReference type="InterPro" id="IPR008269">
    <property type="entry name" value="Lon_proteolytic"/>
</dbReference>
<dbReference type="Pfam" id="PF05362">
    <property type="entry name" value="Lon_C"/>
    <property type="match status" value="1"/>
</dbReference>
<dbReference type="GO" id="GO:0004176">
    <property type="term" value="F:ATP-dependent peptidase activity"/>
    <property type="evidence" value="ECO:0007669"/>
    <property type="project" value="InterPro"/>
</dbReference>
<dbReference type="OrthoDB" id="2356897at2"/>
<evidence type="ECO:0000259" key="1">
    <source>
        <dbReference type="Pfam" id="PF05362"/>
    </source>
</evidence>
<evidence type="ECO:0000313" key="2">
    <source>
        <dbReference type="EMBL" id="GGI04799.1"/>
    </source>
</evidence>
<dbReference type="InterPro" id="IPR020568">
    <property type="entry name" value="Ribosomal_Su5_D2-typ_SF"/>
</dbReference>
<feature type="domain" description="Lon proteolytic" evidence="1">
    <location>
        <begin position="241"/>
        <end position="310"/>
    </location>
</feature>
<dbReference type="RefSeq" id="WP_130649786.1">
    <property type="nucleotide sequence ID" value="NZ_BMHA01000003.1"/>
</dbReference>
<keyword evidence="3" id="KW-1185">Reference proteome</keyword>
<accession>A0A8J3A6S2</accession>
<evidence type="ECO:0000313" key="3">
    <source>
        <dbReference type="Proteomes" id="UP000650511"/>
    </source>
</evidence>
<protein>
    <recommendedName>
        <fullName evidence="1">Lon proteolytic domain-containing protein</fullName>
    </recommendedName>
</protein>
<organism evidence="2 3">
    <name type="scientific">Egicoccus halophilus</name>
    <dbReference type="NCBI Taxonomy" id="1670830"/>
    <lineage>
        <taxon>Bacteria</taxon>
        <taxon>Bacillati</taxon>
        <taxon>Actinomycetota</taxon>
        <taxon>Nitriliruptoria</taxon>
        <taxon>Egicoccales</taxon>
        <taxon>Egicoccaceae</taxon>
        <taxon>Egicoccus</taxon>
    </lineage>
</organism>
<dbReference type="AlphaFoldDB" id="A0A8J3A6S2"/>
<dbReference type="InterPro" id="IPR014721">
    <property type="entry name" value="Ribsml_uS5_D2-typ_fold_subgr"/>
</dbReference>
<dbReference type="SUPFAM" id="SSF54211">
    <property type="entry name" value="Ribosomal protein S5 domain 2-like"/>
    <property type="match status" value="1"/>
</dbReference>
<proteinExistence type="predicted"/>
<dbReference type="Gene3D" id="3.30.230.10">
    <property type="match status" value="1"/>
</dbReference>
<comment type="caution">
    <text evidence="2">The sequence shown here is derived from an EMBL/GenBank/DDBJ whole genome shotgun (WGS) entry which is preliminary data.</text>
</comment>
<reference evidence="2" key="2">
    <citation type="submission" date="2020-09" db="EMBL/GenBank/DDBJ databases">
        <authorList>
            <person name="Sun Q."/>
            <person name="Zhou Y."/>
        </authorList>
    </citation>
    <scope>NUCLEOTIDE SEQUENCE</scope>
    <source>
        <strain evidence="2">CGMCC 1.14988</strain>
    </source>
</reference>
<dbReference type="GO" id="GO:0006508">
    <property type="term" value="P:proteolysis"/>
    <property type="evidence" value="ECO:0007669"/>
    <property type="project" value="InterPro"/>
</dbReference>
<sequence length="325" mass="34359">MRVERVPRRRMRATKLLILAAAVLLAPVPWVHLVDDSPPGNAWRLDGRLVVQGRLVDPPGRWSWLTVGRPPMAVEVLADRLVDTGHTRDMRAAADAQRPRVNEPAAVAVGLSRAGRDIAFGLLVEAVGPTQGYLPDQLVVTRMNGVDLVDRAAWQEAVGKAQRPVVFSGADGRTYAAPGPLLPFEQIHVVDLAPGDLDAAIGGQLASLAPVGWFRDLALGRSHGLMIALMSYADASGHDLAHGRHVAGTGGIRGDGTVTRIGGLEAKATAARNRGADVLLFPAAQAHELADFASGRMRLLPVETIDDAIRLLDASGAATPGLPVN</sequence>
<dbReference type="Proteomes" id="UP000650511">
    <property type="component" value="Unassembled WGS sequence"/>
</dbReference>
<gene>
    <name evidence="2" type="ORF">GCM10011354_10900</name>
</gene>
<reference evidence="2" key="1">
    <citation type="journal article" date="2014" name="Int. J. Syst. Evol. Microbiol.">
        <title>Complete genome sequence of Corynebacterium casei LMG S-19264T (=DSM 44701T), isolated from a smear-ripened cheese.</title>
        <authorList>
            <consortium name="US DOE Joint Genome Institute (JGI-PGF)"/>
            <person name="Walter F."/>
            <person name="Albersmeier A."/>
            <person name="Kalinowski J."/>
            <person name="Ruckert C."/>
        </authorList>
    </citation>
    <scope>NUCLEOTIDE SEQUENCE</scope>
    <source>
        <strain evidence="2">CGMCC 1.14988</strain>
    </source>
</reference>
<dbReference type="GO" id="GO:0004252">
    <property type="term" value="F:serine-type endopeptidase activity"/>
    <property type="evidence" value="ECO:0007669"/>
    <property type="project" value="InterPro"/>
</dbReference>
<dbReference type="EMBL" id="BMHA01000003">
    <property type="protein sequence ID" value="GGI04799.1"/>
    <property type="molecule type" value="Genomic_DNA"/>
</dbReference>